<organism evidence="2 3">
    <name type="scientific">Polyporus arcularius HHB13444</name>
    <dbReference type="NCBI Taxonomy" id="1314778"/>
    <lineage>
        <taxon>Eukaryota</taxon>
        <taxon>Fungi</taxon>
        <taxon>Dikarya</taxon>
        <taxon>Basidiomycota</taxon>
        <taxon>Agaricomycotina</taxon>
        <taxon>Agaricomycetes</taxon>
        <taxon>Polyporales</taxon>
        <taxon>Polyporaceae</taxon>
        <taxon>Polyporus</taxon>
    </lineage>
</organism>
<feature type="region of interest" description="Disordered" evidence="1">
    <location>
        <begin position="1"/>
        <end position="36"/>
    </location>
</feature>
<evidence type="ECO:0000256" key="1">
    <source>
        <dbReference type="SAM" id="MobiDB-lite"/>
    </source>
</evidence>
<keyword evidence="3" id="KW-1185">Reference proteome</keyword>
<gene>
    <name evidence="2" type="ORF">K466DRAFT_386107</name>
</gene>
<reference evidence="2 3" key="1">
    <citation type="journal article" date="2019" name="Nat. Ecol. Evol.">
        <title>Megaphylogeny resolves global patterns of mushroom evolution.</title>
        <authorList>
            <person name="Varga T."/>
            <person name="Krizsan K."/>
            <person name="Foldi C."/>
            <person name="Dima B."/>
            <person name="Sanchez-Garcia M."/>
            <person name="Sanchez-Ramirez S."/>
            <person name="Szollosi G.J."/>
            <person name="Szarkandi J.G."/>
            <person name="Papp V."/>
            <person name="Albert L."/>
            <person name="Andreopoulos W."/>
            <person name="Angelini C."/>
            <person name="Antonin V."/>
            <person name="Barry K.W."/>
            <person name="Bougher N.L."/>
            <person name="Buchanan P."/>
            <person name="Buyck B."/>
            <person name="Bense V."/>
            <person name="Catcheside P."/>
            <person name="Chovatia M."/>
            <person name="Cooper J."/>
            <person name="Damon W."/>
            <person name="Desjardin D."/>
            <person name="Finy P."/>
            <person name="Geml J."/>
            <person name="Haridas S."/>
            <person name="Hughes K."/>
            <person name="Justo A."/>
            <person name="Karasinski D."/>
            <person name="Kautmanova I."/>
            <person name="Kiss B."/>
            <person name="Kocsube S."/>
            <person name="Kotiranta H."/>
            <person name="LaButti K.M."/>
            <person name="Lechner B.E."/>
            <person name="Liimatainen K."/>
            <person name="Lipzen A."/>
            <person name="Lukacs Z."/>
            <person name="Mihaltcheva S."/>
            <person name="Morgado L.N."/>
            <person name="Niskanen T."/>
            <person name="Noordeloos M.E."/>
            <person name="Ohm R.A."/>
            <person name="Ortiz-Santana B."/>
            <person name="Ovrebo C."/>
            <person name="Racz N."/>
            <person name="Riley R."/>
            <person name="Savchenko A."/>
            <person name="Shiryaev A."/>
            <person name="Soop K."/>
            <person name="Spirin V."/>
            <person name="Szebenyi C."/>
            <person name="Tomsovsky M."/>
            <person name="Tulloss R.E."/>
            <person name="Uehling J."/>
            <person name="Grigoriev I.V."/>
            <person name="Vagvolgyi C."/>
            <person name="Papp T."/>
            <person name="Martin F.M."/>
            <person name="Miettinen O."/>
            <person name="Hibbett D.S."/>
            <person name="Nagy L.G."/>
        </authorList>
    </citation>
    <scope>NUCLEOTIDE SEQUENCE [LARGE SCALE GENOMIC DNA]</scope>
    <source>
        <strain evidence="2 3">HHB13444</strain>
    </source>
</reference>
<name>A0A5C3PKY7_9APHY</name>
<dbReference type="EMBL" id="ML211046">
    <property type="protein sequence ID" value="TFK90415.1"/>
    <property type="molecule type" value="Genomic_DNA"/>
</dbReference>
<dbReference type="AlphaFoldDB" id="A0A5C3PKY7"/>
<evidence type="ECO:0000313" key="2">
    <source>
        <dbReference type="EMBL" id="TFK90415.1"/>
    </source>
</evidence>
<sequence length="103" mass="11489">MAAPRRQEEVARGQVDRRKYTRNINPSPSRLPVSSVEQTDADLCCKHIGRERSSGCKYEDGFCVAYSDPQERVPQTIYKPLTCAPASDESLMSPRSEVNTDPG</sequence>
<protein>
    <submittedName>
        <fullName evidence="2">Uncharacterized protein</fullName>
    </submittedName>
</protein>
<feature type="compositionally biased region" description="Basic and acidic residues" evidence="1">
    <location>
        <begin position="1"/>
        <end position="18"/>
    </location>
</feature>
<dbReference type="InParanoid" id="A0A5C3PKY7"/>
<accession>A0A5C3PKY7</accession>
<evidence type="ECO:0000313" key="3">
    <source>
        <dbReference type="Proteomes" id="UP000308197"/>
    </source>
</evidence>
<dbReference type="Proteomes" id="UP000308197">
    <property type="component" value="Unassembled WGS sequence"/>
</dbReference>
<proteinExistence type="predicted"/>